<dbReference type="EMBL" id="MF966379">
    <property type="protein sequence ID" value="ATZ81511.1"/>
    <property type="molecule type" value="Genomic_DNA"/>
</dbReference>
<accession>A0A2H4UX65</accession>
<organism evidence="2">
    <name type="scientific">Drosophila innubila nudivirus</name>
    <dbReference type="NCBI Taxonomy" id="2057187"/>
    <lineage>
        <taxon>Viruses</taxon>
        <taxon>Viruses incertae sedis</taxon>
        <taxon>Naldaviricetes</taxon>
        <taxon>Lefavirales</taxon>
        <taxon>Nudiviridae</taxon>
        <taxon>Alphanudivirus</taxon>
        <taxon>Alphanudivirus droinnubilae</taxon>
    </lineage>
</organism>
<feature type="compositionally biased region" description="Basic residues" evidence="1">
    <location>
        <begin position="285"/>
        <end position="299"/>
    </location>
</feature>
<evidence type="ECO:0000313" key="3">
    <source>
        <dbReference type="Proteomes" id="UP000290195"/>
    </source>
</evidence>
<name>A0A2H4UX65_9VIRU</name>
<feature type="region of interest" description="Disordered" evidence="1">
    <location>
        <begin position="273"/>
        <end position="299"/>
    </location>
</feature>
<evidence type="ECO:0000313" key="2">
    <source>
        <dbReference type="EMBL" id="ATZ81511.1"/>
    </source>
</evidence>
<dbReference type="Proteomes" id="UP000290195">
    <property type="component" value="Segment"/>
</dbReference>
<evidence type="ECO:0000256" key="1">
    <source>
        <dbReference type="SAM" id="MobiDB-lite"/>
    </source>
</evidence>
<reference evidence="2" key="1">
    <citation type="journal article" date="2018" name="Infect. Genet. Evol.">
        <title>The dynamic evolution of Drosophila innubila Nudivirus.</title>
        <authorList>
            <person name="Hill T."/>
            <person name="Unckless R.L."/>
        </authorList>
    </citation>
    <scope>NUCLEOTIDE SEQUENCE [LARGE SCALE GENOMIC DNA]</scope>
    <source>
        <strain evidence="2">DiNV_CH01M</strain>
    </source>
</reference>
<keyword evidence="3" id="KW-1185">Reference proteome</keyword>
<gene>
    <name evidence="2" type="ORF">DiNV_CH01M_ORF29</name>
</gene>
<sequence length="299" mass="34314">MMVVKKIKQELSVERNARNINIAISAIPLCKLDTKCVNAIFHKSLTGNILIGLNSNNLPVIAWRDINGIVPIRAKIVKSSAFREIINRLHPKCLYLNDGEALRPLSTLKYDSLKMYTDKNLLEILKDLKIEIATTSRGHDLKEIYESNKITGTFAVINNNNNNTTMTTNTDSMKLINSNNVVADDDNGNNIDNNDNDTIDGGCINTNTTNNTNNNDSTNDCKNDIVDKPPTFNELRSMEPSLTRREYFKFCKEFELQLSIKTTHEQYKNNPLEYYNMDSDQQPSQKKRARRHRRRRRRC</sequence>
<protein>
    <submittedName>
        <fullName evidence="2">LEF-3</fullName>
    </submittedName>
</protein>
<proteinExistence type="predicted"/>